<comment type="similarity">
    <text evidence="2">Belongs to the bacterial solute-binding protein SsuA/TauA family.</text>
</comment>
<evidence type="ECO:0000256" key="2">
    <source>
        <dbReference type="ARBA" id="ARBA00010742"/>
    </source>
</evidence>
<dbReference type="Gene3D" id="3.40.190.10">
    <property type="entry name" value="Periplasmic binding protein-like II"/>
    <property type="match status" value="2"/>
</dbReference>
<evidence type="ECO:0000313" key="6">
    <source>
        <dbReference type="Proteomes" id="UP001625389"/>
    </source>
</evidence>
<dbReference type="PANTHER" id="PTHR30024:SF47">
    <property type="entry name" value="TAURINE-BINDING PERIPLASMIC PROTEIN"/>
    <property type="match status" value="1"/>
</dbReference>
<organism evidence="5 6">
    <name type="scientific">Loigolactobacillus zhaoyuanensis</name>
    <dbReference type="NCBI Taxonomy" id="2486017"/>
    <lineage>
        <taxon>Bacteria</taxon>
        <taxon>Bacillati</taxon>
        <taxon>Bacillota</taxon>
        <taxon>Bacilli</taxon>
        <taxon>Lactobacillales</taxon>
        <taxon>Lactobacillaceae</taxon>
        <taxon>Loigolactobacillus</taxon>
    </lineage>
</organism>
<dbReference type="PANTHER" id="PTHR30024">
    <property type="entry name" value="ALIPHATIC SULFONATES-BINDING PROTEIN-RELATED"/>
    <property type="match status" value="1"/>
</dbReference>
<dbReference type="InterPro" id="IPR015168">
    <property type="entry name" value="SsuA/THI5"/>
</dbReference>
<evidence type="ECO:0000313" key="5">
    <source>
        <dbReference type="EMBL" id="MFL2028435.1"/>
    </source>
</evidence>
<reference evidence="5 6" key="1">
    <citation type="submission" date="2024-08" db="EMBL/GenBank/DDBJ databases">
        <authorList>
            <person name="Arias E."/>
        </authorList>
    </citation>
    <scope>NUCLEOTIDE SEQUENCE [LARGE SCALE GENOMIC DNA]</scope>
    <source>
        <strain evidence="5 6">FAM 25317</strain>
    </source>
</reference>
<proteinExistence type="inferred from homology"/>
<dbReference type="SMART" id="SM00062">
    <property type="entry name" value="PBPb"/>
    <property type="match status" value="1"/>
</dbReference>
<comment type="caution">
    <text evidence="5">The sequence shown here is derived from an EMBL/GenBank/DDBJ whole genome shotgun (WGS) entry which is preliminary data.</text>
</comment>
<dbReference type="InterPro" id="IPR001638">
    <property type="entry name" value="Solute-binding_3/MltF_N"/>
</dbReference>
<dbReference type="Pfam" id="PF09084">
    <property type="entry name" value="NMT1"/>
    <property type="match status" value="1"/>
</dbReference>
<dbReference type="RefSeq" id="WP_407136879.1">
    <property type="nucleotide sequence ID" value="NZ_JBGQPK010000004.1"/>
</dbReference>
<evidence type="ECO:0000259" key="4">
    <source>
        <dbReference type="SMART" id="SM00062"/>
    </source>
</evidence>
<dbReference type="EMBL" id="JBGQPK010000004">
    <property type="protein sequence ID" value="MFL2028435.1"/>
    <property type="molecule type" value="Genomic_DNA"/>
</dbReference>
<comment type="subcellular location">
    <subcellularLocation>
        <location evidence="1">Periplasm</location>
    </subcellularLocation>
</comment>
<keyword evidence="3" id="KW-0732">Signal</keyword>
<evidence type="ECO:0000256" key="1">
    <source>
        <dbReference type="ARBA" id="ARBA00004418"/>
    </source>
</evidence>
<evidence type="ECO:0000256" key="3">
    <source>
        <dbReference type="ARBA" id="ARBA00022729"/>
    </source>
</evidence>
<keyword evidence="6" id="KW-1185">Reference proteome</keyword>
<name>A0ABW8UDZ2_9LACO</name>
<sequence>MTTKKNHWHRLLALISMALVVLGLGLFNPKATDTAYASSTKTTTVKIGVDYGSLAYLQIIAKEKGYFTANGINAKLTNYASGVDILNGIVLGQVQIGAGYDYAATTRLATKSNLRIVSKLATDTDTTHWFTVASSIKKVSQLKGKTIGVLKGTSEEYLWAKELASAGLTTKDVTIKQFSSKAETITALQQGSVDGIIGEQEYKKQISAISDVHTLNNQGDIDQNELAMVFSNSTFAKNHPKVLQAYLKALTQANNYIKTHKNEAAKISANYLNLKTADGKAAMAGYKYDVSFSQADYKHLQTIANWTYKNKVITSPVTINKYLNLSALRNLDSGAVTYSK</sequence>
<dbReference type="SUPFAM" id="SSF53850">
    <property type="entry name" value="Periplasmic binding protein-like II"/>
    <property type="match status" value="1"/>
</dbReference>
<feature type="domain" description="Solute-binding protein family 3/N-terminal" evidence="4">
    <location>
        <begin position="44"/>
        <end position="275"/>
    </location>
</feature>
<gene>
    <name evidence="5" type="ORF">ACEN34_02265</name>
</gene>
<accession>A0ABW8UDZ2</accession>
<protein>
    <submittedName>
        <fullName evidence="5">ABC transporter substrate-binding protein</fullName>
    </submittedName>
</protein>
<dbReference type="Proteomes" id="UP001625389">
    <property type="component" value="Unassembled WGS sequence"/>
</dbReference>